<feature type="transmembrane region" description="Helical" evidence="1">
    <location>
        <begin position="354"/>
        <end position="373"/>
    </location>
</feature>
<keyword evidence="1" id="KW-0812">Transmembrane</keyword>
<reference evidence="2" key="1">
    <citation type="journal article" date="2020" name="Nature">
        <title>Giant virus diversity and host interactions through global metagenomics.</title>
        <authorList>
            <person name="Schulz F."/>
            <person name="Roux S."/>
            <person name="Paez-Espino D."/>
            <person name="Jungbluth S."/>
            <person name="Walsh D.A."/>
            <person name="Denef V.J."/>
            <person name="McMahon K.D."/>
            <person name="Konstantinidis K.T."/>
            <person name="Eloe-Fadrosh E.A."/>
            <person name="Kyrpides N.C."/>
            <person name="Woyke T."/>
        </authorList>
    </citation>
    <scope>NUCLEOTIDE SEQUENCE</scope>
    <source>
        <strain evidence="2">GVMAG-S-1035315-10</strain>
    </source>
</reference>
<feature type="transmembrane region" description="Helical" evidence="1">
    <location>
        <begin position="379"/>
        <end position="399"/>
    </location>
</feature>
<name>A0A6C0JP24_9ZZZZ</name>
<organism evidence="2">
    <name type="scientific">viral metagenome</name>
    <dbReference type="NCBI Taxonomy" id="1070528"/>
    <lineage>
        <taxon>unclassified sequences</taxon>
        <taxon>metagenomes</taxon>
        <taxon>organismal metagenomes</taxon>
    </lineage>
</organism>
<accession>A0A6C0JP24</accession>
<dbReference type="EMBL" id="MN740657">
    <property type="protein sequence ID" value="QHU06556.1"/>
    <property type="molecule type" value="Genomic_DNA"/>
</dbReference>
<sequence length="404" mass="44180">MSTFQSEYETSTNAIDSIVSTQLSSVANWMNVPGSLVKASSASGFIWGFNAGNSVYTCSLPCTGNWKPVDLTQYSVNTILDLTTDESNVYILFTANTETHLLVSDAANQGVKTVITVPFSAISIFSTHTYIWAQDLKNNKVKCSKPCTMPNWQVSSESSVKITSSDNSTLYGVDPAGQAMQTDENISSTWQPLADVKGTIYGKGSDGTLYGIDSNQSAFSFDKKMSPLFTNGYEPTHITVDTNSNSLWMTTANPGDSGNIFTRPEKPDYSTLMNSITPIDRTRDKIADAVETKYERQTDIMVVNKQVSDIIAFFKKMFNIDGNTAKKANTQSGSLQMNIRETQKKLDEFNEIQPILIGLIVTLCAVVILYASMYSFLGSITHVLAILVIGAGIIITTNFSSSYK</sequence>
<dbReference type="AlphaFoldDB" id="A0A6C0JP24"/>
<keyword evidence="1" id="KW-0472">Membrane</keyword>
<keyword evidence="1" id="KW-1133">Transmembrane helix</keyword>
<proteinExistence type="predicted"/>
<evidence type="ECO:0000313" key="2">
    <source>
        <dbReference type="EMBL" id="QHU06556.1"/>
    </source>
</evidence>
<protein>
    <submittedName>
        <fullName evidence="2">Uncharacterized protein</fullName>
    </submittedName>
</protein>
<evidence type="ECO:0000256" key="1">
    <source>
        <dbReference type="SAM" id="Phobius"/>
    </source>
</evidence>